<keyword evidence="1" id="KW-0732">Signal</keyword>
<gene>
    <name evidence="2" type="ORF">ECE50_014015</name>
</gene>
<feature type="chain" id="PRO_5040473990" evidence="1">
    <location>
        <begin position="21"/>
        <end position="408"/>
    </location>
</feature>
<name>A0A9Q5D5H7_9BACT</name>
<sequence length="408" mass="45995">MIRYILAVLLSLMMCHAVCAQVIARYAVAAGKVSRNNCIVRTPMPATEDTLLLLEELSGNKRIPVPVTINRDQLWWIMSGITPAGTARVYELRTARREEMMPPRMQAEKRPGAVVLQQGPQLILQYNSGTVDPPAGADSVFRRSAFIHPLWAPNGAVLTNIFPNAGHRHHMGIWNPWTHTLFEGRETDFWNVQKKQGKVRFVRLEDVVSGGAWCGFTARQEHVAFLKDGKEKIALQEAWLVRAYPAYYNGARREWDFTSRFRCAESEVTLLQYRYGGGFGLRATPSFTAQTSQVLTSEGKTRKDADSTRARWVKITGATPQGTAGMLIMSAPENYDSPEPLRVWPENMEGGELMFNFTPTRNKSWQLTNGNVYTLSYRVMVFSGDLTPEEAELAWQNFAHPPVVTRTL</sequence>
<keyword evidence="3" id="KW-1185">Reference proteome</keyword>
<evidence type="ECO:0000256" key="1">
    <source>
        <dbReference type="SAM" id="SignalP"/>
    </source>
</evidence>
<protein>
    <submittedName>
        <fullName evidence="2">PmoA family protein</fullName>
    </submittedName>
</protein>
<reference evidence="2" key="1">
    <citation type="submission" date="2020-05" db="EMBL/GenBank/DDBJ databases">
        <title>Chitinophaga laudate sp. nov., isolated from a tropical peat swamp.</title>
        <authorList>
            <person name="Goh C.B.S."/>
            <person name="Lee M.S."/>
            <person name="Parimannan S."/>
            <person name="Pasbakhsh P."/>
            <person name="Yule C.M."/>
            <person name="Rajandas H."/>
            <person name="Loke S."/>
            <person name="Croft L."/>
            <person name="Tan J.B.L."/>
        </authorList>
    </citation>
    <scope>NUCLEOTIDE SEQUENCE</scope>
    <source>
        <strain evidence="2">Mgbs1</strain>
    </source>
</reference>
<accession>A0A9Q5D5H7</accession>
<dbReference type="EMBL" id="RIAR02000001">
    <property type="protein sequence ID" value="NSL87959.1"/>
    <property type="molecule type" value="Genomic_DNA"/>
</dbReference>
<dbReference type="AlphaFoldDB" id="A0A9Q5D5H7"/>
<organism evidence="2 3">
    <name type="scientific">Chitinophaga solisilvae</name>
    <dbReference type="NCBI Taxonomy" id="1233460"/>
    <lineage>
        <taxon>Bacteria</taxon>
        <taxon>Pseudomonadati</taxon>
        <taxon>Bacteroidota</taxon>
        <taxon>Chitinophagia</taxon>
        <taxon>Chitinophagales</taxon>
        <taxon>Chitinophagaceae</taxon>
        <taxon>Chitinophaga</taxon>
    </lineage>
</organism>
<dbReference type="InterPro" id="IPR029475">
    <property type="entry name" value="DUF6807"/>
</dbReference>
<comment type="caution">
    <text evidence="2">The sequence shown here is derived from an EMBL/GenBank/DDBJ whole genome shotgun (WGS) entry which is preliminary data.</text>
</comment>
<evidence type="ECO:0000313" key="2">
    <source>
        <dbReference type="EMBL" id="NSL87959.1"/>
    </source>
</evidence>
<evidence type="ECO:0000313" key="3">
    <source>
        <dbReference type="Proteomes" id="UP000281028"/>
    </source>
</evidence>
<dbReference type="Proteomes" id="UP000281028">
    <property type="component" value="Unassembled WGS sequence"/>
</dbReference>
<dbReference type="Pfam" id="PF14100">
    <property type="entry name" value="DUF6807"/>
    <property type="match status" value="1"/>
</dbReference>
<feature type="signal peptide" evidence="1">
    <location>
        <begin position="1"/>
        <end position="20"/>
    </location>
</feature>
<proteinExistence type="predicted"/>